<keyword evidence="2" id="KW-0472">Membrane</keyword>
<keyword evidence="2" id="KW-1133">Transmembrane helix</keyword>
<keyword evidence="2" id="KW-0812">Transmembrane</keyword>
<protein>
    <submittedName>
        <fullName evidence="5">Uncharacterized protein</fullName>
    </submittedName>
</protein>
<feature type="chain" id="PRO_5036768826" evidence="3">
    <location>
        <begin position="34"/>
        <end position="153"/>
    </location>
</feature>
<dbReference type="WBParaSite" id="jg25232">
    <property type="protein sequence ID" value="jg25232"/>
    <property type="gene ID" value="jg25232"/>
</dbReference>
<evidence type="ECO:0000313" key="4">
    <source>
        <dbReference type="Proteomes" id="UP000887574"/>
    </source>
</evidence>
<sequence>MGFFQALYLWRLQKLVPIASVEFLLAYLPLASGQQAYCWDPCAFNCPKVGPRLCPPESILTYYDCCDSGCCQYIKWPNLLFMVIIIFLLLAGCGCCFFFLFTDARHRMFAKRNQERQQKQEAAVAAATAANSQRARSSSIGRPNLHHKHSTIV</sequence>
<keyword evidence="4" id="KW-1185">Reference proteome</keyword>
<dbReference type="AlphaFoldDB" id="A0A915DZY4"/>
<evidence type="ECO:0000256" key="1">
    <source>
        <dbReference type="SAM" id="MobiDB-lite"/>
    </source>
</evidence>
<feature type="region of interest" description="Disordered" evidence="1">
    <location>
        <begin position="129"/>
        <end position="153"/>
    </location>
</feature>
<accession>A0A915DZY4</accession>
<evidence type="ECO:0000256" key="2">
    <source>
        <dbReference type="SAM" id="Phobius"/>
    </source>
</evidence>
<reference evidence="5" key="1">
    <citation type="submission" date="2022-11" db="UniProtKB">
        <authorList>
            <consortium name="WormBaseParasite"/>
        </authorList>
    </citation>
    <scope>IDENTIFICATION</scope>
</reference>
<feature type="transmembrane region" description="Helical" evidence="2">
    <location>
        <begin position="79"/>
        <end position="102"/>
    </location>
</feature>
<feature type="signal peptide" evidence="3">
    <location>
        <begin position="1"/>
        <end position="33"/>
    </location>
</feature>
<feature type="compositionally biased region" description="Low complexity" evidence="1">
    <location>
        <begin position="129"/>
        <end position="139"/>
    </location>
</feature>
<feature type="compositionally biased region" description="Basic residues" evidence="1">
    <location>
        <begin position="144"/>
        <end position="153"/>
    </location>
</feature>
<keyword evidence="3" id="KW-0732">Signal</keyword>
<evidence type="ECO:0000256" key="3">
    <source>
        <dbReference type="SAM" id="SignalP"/>
    </source>
</evidence>
<name>A0A915DZY4_9BILA</name>
<proteinExistence type="predicted"/>
<organism evidence="4 5">
    <name type="scientific">Ditylenchus dipsaci</name>
    <dbReference type="NCBI Taxonomy" id="166011"/>
    <lineage>
        <taxon>Eukaryota</taxon>
        <taxon>Metazoa</taxon>
        <taxon>Ecdysozoa</taxon>
        <taxon>Nematoda</taxon>
        <taxon>Chromadorea</taxon>
        <taxon>Rhabditida</taxon>
        <taxon>Tylenchina</taxon>
        <taxon>Tylenchomorpha</taxon>
        <taxon>Sphaerularioidea</taxon>
        <taxon>Anguinidae</taxon>
        <taxon>Anguininae</taxon>
        <taxon>Ditylenchus</taxon>
    </lineage>
</organism>
<evidence type="ECO:0000313" key="5">
    <source>
        <dbReference type="WBParaSite" id="jg25232"/>
    </source>
</evidence>
<dbReference type="Proteomes" id="UP000887574">
    <property type="component" value="Unplaced"/>
</dbReference>